<evidence type="ECO:0000259" key="1">
    <source>
        <dbReference type="SMART" id="SM00256"/>
    </source>
</evidence>
<dbReference type="AlphaFoldDB" id="A0A2P6S109"/>
<dbReference type="Gene3D" id="1.20.1280.50">
    <property type="match status" value="1"/>
</dbReference>
<dbReference type="InterPro" id="IPR006527">
    <property type="entry name" value="F-box-assoc_dom_typ1"/>
</dbReference>
<dbReference type="OMA" id="FQSTEYE"/>
<dbReference type="Gramene" id="PRQ52359">
    <property type="protein sequence ID" value="PRQ52359"/>
    <property type="gene ID" value="RchiOBHm_Chr2g0154611"/>
</dbReference>
<accession>A0A2P6S109</accession>
<comment type="caution">
    <text evidence="2">The sequence shown here is derived from an EMBL/GenBank/DDBJ whole genome shotgun (WGS) entry which is preliminary data.</text>
</comment>
<name>A0A2P6S109_ROSCH</name>
<evidence type="ECO:0000313" key="3">
    <source>
        <dbReference type="Proteomes" id="UP000238479"/>
    </source>
</evidence>
<dbReference type="EMBL" id="PDCK01000040">
    <property type="protein sequence ID" value="PRQ52359.1"/>
    <property type="molecule type" value="Genomic_DNA"/>
</dbReference>
<dbReference type="PANTHER" id="PTHR31672">
    <property type="entry name" value="BNACNNG10540D PROTEIN"/>
    <property type="match status" value="1"/>
</dbReference>
<dbReference type="InterPro" id="IPR001810">
    <property type="entry name" value="F-box_dom"/>
</dbReference>
<sequence>MSDALCTRRQKQVVLSGTAPSSESVDLDCVIVEILSRLPAKSLLRFRCVCKAWRALISDPYFIRKHLSCINTKISTSYSLLIRDKIFQSTEYEAILKFLSHDGPLPSRRLDFPVLDRLVIVSRILIVGSCNGLICLILDFHHFLMEESFTFMLWNPCTGEYRVLPQPPVHSSRECFFGFGYDSTTDDYKVILGNSYKPGYEYVVVFMLKRGSWRKIERLNRYFGVRRVGCLVNETLHWVLKEKEDGRLITSRIVSFDLAEEKFHEIPFPYPPDPNDNGFLIAEVGNPCNCLTLVFQTVYSDVAGNLKLWVMKEYGVKESWTEVMNISPEVMDEDENIPLEFLYDGEPYTYKACISDNGEILMQLEPIGTLALYNPREKKYRTVMGYPDYMYETAPYIETLVSPVTGSTGASV</sequence>
<gene>
    <name evidence="2" type="ORF">RchiOBHm_Chr2g0154611</name>
</gene>
<feature type="domain" description="F-box" evidence="1">
    <location>
        <begin position="27"/>
        <end position="66"/>
    </location>
</feature>
<dbReference type="NCBIfam" id="TIGR01640">
    <property type="entry name" value="F_box_assoc_1"/>
    <property type="match status" value="1"/>
</dbReference>
<evidence type="ECO:0000313" key="2">
    <source>
        <dbReference type="EMBL" id="PRQ52359.1"/>
    </source>
</evidence>
<dbReference type="STRING" id="74649.A0A2P6S109"/>
<dbReference type="CDD" id="cd22157">
    <property type="entry name" value="F-box_AtFBW1-like"/>
    <property type="match status" value="1"/>
</dbReference>
<dbReference type="PANTHER" id="PTHR31672:SF13">
    <property type="entry name" value="F-BOX PROTEIN CPR30-LIKE"/>
    <property type="match status" value="1"/>
</dbReference>
<proteinExistence type="predicted"/>
<dbReference type="InterPro" id="IPR050796">
    <property type="entry name" value="SCF_F-box_component"/>
</dbReference>
<dbReference type="InterPro" id="IPR036047">
    <property type="entry name" value="F-box-like_dom_sf"/>
</dbReference>
<dbReference type="InterPro" id="IPR017451">
    <property type="entry name" value="F-box-assoc_interact_dom"/>
</dbReference>
<dbReference type="SMART" id="SM00256">
    <property type="entry name" value="FBOX"/>
    <property type="match status" value="1"/>
</dbReference>
<dbReference type="OrthoDB" id="1164283at2759"/>
<dbReference type="Pfam" id="PF07734">
    <property type="entry name" value="FBA_1"/>
    <property type="match status" value="1"/>
</dbReference>
<keyword evidence="3" id="KW-1185">Reference proteome</keyword>
<reference evidence="2 3" key="1">
    <citation type="journal article" date="2018" name="Nat. Genet.">
        <title>The Rosa genome provides new insights in the design of modern roses.</title>
        <authorList>
            <person name="Bendahmane M."/>
        </authorList>
    </citation>
    <scope>NUCLEOTIDE SEQUENCE [LARGE SCALE GENOMIC DNA]</scope>
    <source>
        <strain evidence="3">cv. Old Blush</strain>
    </source>
</reference>
<protein>
    <submittedName>
        <fullName evidence="2">Putative F-box domain-containing protein</fullName>
    </submittedName>
</protein>
<dbReference type="Pfam" id="PF00646">
    <property type="entry name" value="F-box"/>
    <property type="match status" value="1"/>
</dbReference>
<dbReference type="SUPFAM" id="SSF81383">
    <property type="entry name" value="F-box domain"/>
    <property type="match status" value="1"/>
</dbReference>
<organism evidence="2 3">
    <name type="scientific">Rosa chinensis</name>
    <name type="common">China rose</name>
    <dbReference type="NCBI Taxonomy" id="74649"/>
    <lineage>
        <taxon>Eukaryota</taxon>
        <taxon>Viridiplantae</taxon>
        <taxon>Streptophyta</taxon>
        <taxon>Embryophyta</taxon>
        <taxon>Tracheophyta</taxon>
        <taxon>Spermatophyta</taxon>
        <taxon>Magnoliopsida</taxon>
        <taxon>eudicotyledons</taxon>
        <taxon>Gunneridae</taxon>
        <taxon>Pentapetalae</taxon>
        <taxon>rosids</taxon>
        <taxon>fabids</taxon>
        <taxon>Rosales</taxon>
        <taxon>Rosaceae</taxon>
        <taxon>Rosoideae</taxon>
        <taxon>Rosoideae incertae sedis</taxon>
        <taxon>Rosa</taxon>
    </lineage>
</organism>
<dbReference type="Proteomes" id="UP000238479">
    <property type="component" value="Chromosome 2"/>
</dbReference>